<name>A0A1S1HCW2_9SPHN</name>
<evidence type="ECO:0000256" key="1">
    <source>
        <dbReference type="ARBA" id="ARBA00022603"/>
    </source>
</evidence>
<evidence type="ECO:0000313" key="6">
    <source>
        <dbReference type="Proteomes" id="UP000179467"/>
    </source>
</evidence>
<sequence length="310" mass="33401">MFPLFQRRGRGTSPAMIQPPAPSSAVPEIFDRRIRRIRRDRAARTFADHAFLRDRMVEDMLDRLDSVKRSFTRALDLGTADGSLAAALRQRGIETIAADAGFAFAQAAGGVQCDEDRLPFAAGSFDLVVSAGALDSVNDLPGALTLIRRALRPDGLFLAAFFGAGSLPRLRAALMAADEAVGGGTVARIHPQIDVRAAGDLLSRAGFTLPVADVDHARIRYADPLRLVGDLRGMAATNILRDRRHTALTRAHLPHLFEAFAAQADGDGRVTELVEIIHLTAWSPGPDQPRPARRGSGRASLADALKPRPQ</sequence>
<dbReference type="Proteomes" id="UP000179467">
    <property type="component" value="Unassembled WGS sequence"/>
</dbReference>
<dbReference type="PANTHER" id="PTHR13090:SF1">
    <property type="entry name" value="ARGININE-HYDROXYLASE NDUFAF5, MITOCHONDRIAL"/>
    <property type="match status" value="1"/>
</dbReference>
<dbReference type="SUPFAM" id="SSF53335">
    <property type="entry name" value="S-adenosyl-L-methionine-dependent methyltransferases"/>
    <property type="match status" value="1"/>
</dbReference>
<dbReference type="InterPro" id="IPR050602">
    <property type="entry name" value="Malonyl-ACP_OMT"/>
</dbReference>
<evidence type="ECO:0000313" key="5">
    <source>
        <dbReference type="EMBL" id="OHT19977.1"/>
    </source>
</evidence>
<comment type="caution">
    <text evidence="5">The sequence shown here is derived from an EMBL/GenBank/DDBJ whole genome shotgun (WGS) entry which is preliminary data.</text>
</comment>
<dbReference type="PANTHER" id="PTHR13090">
    <property type="entry name" value="ARGININE-HYDROXYLASE NDUFAF5, MITOCHONDRIAL"/>
    <property type="match status" value="1"/>
</dbReference>
<feature type="domain" description="Methyltransferase type 11" evidence="4">
    <location>
        <begin position="75"/>
        <end position="158"/>
    </location>
</feature>
<dbReference type="GO" id="GO:0008757">
    <property type="term" value="F:S-adenosylmethionine-dependent methyltransferase activity"/>
    <property type="evidence" value="ECO:0007669"/>
    <property type="project" value="InterPro"/>
</dbReference>
<feature type="region of interest" description="Disordered" evidence="3">
    <location>
        <begin position="1"/>
        <end position="24"/>
    </location>
</feature>
<dbReference type="Pfam" id="PF08241">
    <property type="entry name" value="Methyltransf_11"/>
    <property type="match status" value="1"/>
</dbReference>
<dbReference type="AlphaFoldDB" id="A0A1S1HCW2"/>
<dbReference type="CDD" id="cd02440">
    <property type="entry name" value="AdoMet_MTases"/>
    <property type="match status" value="1"/>
</dbReference>
<reference evidence="5 6" key="1">
    <citation type="submission" date="2016-09" db="EMBL/GenBank/DDBJ databases">
        <title>Metabolic pathway, cell adaptation mechanisms and a novel monoxygenase revealed through proteogenomic-transcription analysis of a Sphingomonas haloaromaticamans strain degrading the fungicide ortho-phenylphenol.</title>
        <authorList>
            <person name="Perruchon C."/>
            <person name="Papadopoulou E.S."/>
            <person name="Rousidou C."/>
            <person name="Vasileiadis S."/>
            <person name="Tanou G."/>
            <person name="Amoutzias G."/>
            <person name="Molassiotis A."/>
            <person name="Karpouzas D.G."/>
        </authorList>
    </citation>
    <scope>NUCLEOTIDE SEQUENCE [LARGE SCALE GENOMIC DNA]</scope>
    <source>
        <strain evidence="5 6">P3</strain>
    </source>
</reference>
<protein>
    <submittedName>
        <fullName evidence="5">Malonyl-[acyl-carrier protein] O-methyltransferase</fullName>
        <ecNumber evidence="5">2.1.1.197</ecNumber>
    </submittedName>
</protein>
<gene>
    <name evidence="5" type="primary">bioC_1</name>
    <name evidence="5" type="ORF">BHE75_01971</name>
</gene>
<keyword evidence="1 5" id="KW-0489">Methyltransferase</keyword>
<dbReference type="GO" id="GO:0032259">
    <property type="term" value="P:methylation"/>
    <property type="evidence" value="ECO:0007669"/>
    <property type="project" value="UniProtKB-KW"/>
</dbReference>
<organism evidence="5 6">
    <name type="scientific">Edaphosphingomonas haloaromaticamans</name>
    <dbReference type="NCBI Taxonomy" id="653954"/>
    <lineage>
        <taxon>Bacteria</taxon>
        <taxon>Pseudomonadati</taxon>
        <taxon>Pseudomonadota</taxon>
        <taxon>Alphaproteobacteria</taxon>
        <taxon>Sphingomonadales</taxon>
        <taxon>Rhizorhabdaceae</taxon>
        <taxon>Edaphosphingomonas</taxon>
    </lineage>
</organism>
<evidence type="ECO:0000256" key="2">
    <source>
        <dbReference type="ARBA" id="ARBA00022679"/>
    </source>
</evidence>
<keyword evidence="2 5" id="KW-0808">Transferase</keyword>
<dbReference type="EC" id="2.1.1.197" evidence="5"/>
<dbReference type="InterPro" id="IPR029063">
    <property type="entry name" value="SAM-dependent_MTases_sf"/>
</dbReference>
<dbReference type="Gene3D" id="3.40.50.150">
    <property type="entry name" value="Vaccinia Virus protein VP39"/>
    <property type="match status" value="1"/>
</dbReference>
<keyword evidence="6" id="KW-1185">Reference proteome</keyword>
<evidence type="ECO:0000259" key="4">
    <source>
        <dbReference type="Pfam" id="PF08241"/>
    </source>
</evidence>
<proteinExistence type="predicted"/>
<feature type="region of interest" description="Disordered" evidence="3">
    <location>
        <begin position="284"/>
        <end position="310"/>
    </location>
</feature>
<dbReference type="GO" id="GO:0102130">
    <property type="term" value="F:malonyl-CoA methyltransferase activity"/>
    <property type="evidence" value="ECO:0007669"/>
    <property type="project" value="UniProtKB-EC"/>
</dbReference>
<accession>A0A1S1HCW2</accession>
<evidence type="ECO:0000256" key="3">
    <source>
        <dbReference type="SAM" id="MobiDB-lite"/>
    </source>
</evidence>
<dbReference type="InterPro" id="IPR013216">
    <property type="entry name" value="Methyltransf_11"/>
</dbReference>
<dbReference type="EMBL" id="MIPT01000001">
    <property type="protein sequence ID" value="OHT19977.1"/>
    <property type="molecule type" value="Genomic_DNA"/>
</dbReference>